<evidence type="ECO:0000256" key="6">
    <source>
        <dbReference type="ARBA" id="ARBA00022989"/>
    </source>
</evidence>
<dbReference type="InterPro" id="IPR051789">
    <property type="entry name" value="Bact_Polyamine_Transport"/>
</dbReference>
<feature type="transmembrane region" description="Helical" evidence="8">
    <location>
        <begin position="173"/>
        <end position="196"/>
    </location>
</feature>
<proteinExistence type="inferred from homology"/>
<comment type="caution">
    <text evidence="10">The sequence shown here is derived from an EMBL/GenBank/DDBJ whole genome shotgun (WGS) entry which is preliminary data.</text>
</comment>
<gene>
    <name evidence="10" type="ORF">FXB38_26895</name>
</gene>
<dbReference type="EMBL" id="VSSR01000045">
    <property type="protein sequence ID" value="TYL79361.1"/>
    <property type="molecule type" value="Genomic_DNA"/>
</dbReference>
<dbReference type="Pfam" id="PF00528">
    <property type="entry name" value="BPD_transp_1"/>
    <property type="match status" value="1"/>
</dbReference>
<feature type="transmembrane region" description="Helical" evidence="8">
    <location>
        <begin position="133"/>
        <end position="152"/>
    </location>
</feature>
<name>A0A5S4WAW0_9BRAD</name>
<keyword evidence="5 8" id="KW-0812">Transmembrane</keyword>
<keyword evidence="4" id="KW-1003">Cell membrane</keyword>
<evidence type="ECO:0000256" key="1">
    <source>
        <dbReference type="ARBA" id="ARBA00004651"/>
    </source>
</evidence>
<dbReference type="SUPFAM" id="SSF161098">
    <property type="entry name" value="MetI-like"/>
    <property type="match status" value="1"/>
</dbReference>
<organism evidence="10 11">
    <name type="scientific">Bradyrhizobium cytisi</name>
    <dbReference type="NCBI Taxonomy" id="515489"/>
    <lineage>
        <taxon>Bacteria</taxon>
        <taxon>Pseudomonadati</taxon>
        <taxon>Pseudomonadota</taxon>
        <taxon>Alphaproteobacteria</taxon>
        <taxon>Hyphomicrobiales</taxon>
        <taxon>Nitrobacteraceae</taxon>
        <taxon>Bradyrhizobium</taxon>
    </lineage>
</organism>
<feature type="transmembrane region" description="Helical" evidence="8">
    <location>
        <begin position="235"/>
        <end position="256"/>
    </location>
</feature>
<dbReference type="RefSeq" id="WP_148753960.1">
    <property type="nucleotide sequence ID" value="NZ_VSSR01000045.1"/>
</dbReference>
<evidence type="ECO:0000256" key="4">
    <source>
        <dbReference type="ARBA" id="ARBA00022475"/>
    </source>
</evidence>
<comment type="subcellular location">
    <subcellularLocation>
        <location evidence="1 8">Cell membrane</location>
        <topology evidence="1 8">Multi-pass membrane protein</topology>
    </subcellularLocation>
</comment>
<sequence>MRKISRLSRFNIASLALGLAFLYLPILILVIYSFNASRLVTVWGGWSLRWYHEFFGDRAMIEASWMSLRVAVASATIATLIGTLAAVALSRGEGFRGRTLFSGMLYAPLVMPEVITGLSLLLLFVALNAERGFWTVTIAHTTLTMCFVAVVVQSRLGSLDRSLEEAAMDLGCAPVRAFLSVTLPLIAPAIVAGWMLAFTLSLDDLVIASFTTGPGSATLPIRIYSEVRLGVKPEINAICTLVIALIAVVIVIASLASKLSSSQGESAAPL</sequence>
<comment type="similarity">
    <text evidence="2">Belongs to the binding-protein-dependent transport system permease family. CysTW subfamily.</text>
</comment>
<keyword evidence="11" id="KW-1185">Reference proteome</keyword>
<dbReference type="AlphaFoldDB" id="A0A5S4WAW0"/>
<evidence type="ECO:0000256" key="5">
    <source>
        <dbReference type="ARBA" id="ARBA00022692"/>
    </source>
</evidence>
<evidence type="ECO:0000313" key="10">
    <source>
        <dbReference type="EMBL" id="TYL79361.1"/>
    </source>
</evidence>
<feature type="transmembrane region" description="Helical" evidence="8">
    <location>
        <begin position="12"/>
        <end position="34"/>
    </location>
</feature>
<dbReference type="InterPro" id="IPR000515">
    <property type="entry name" value="MetI-like"/>
</dbReference>
<dbReference type="InterPro" id="IPR035906">
    <property type="entry name" value="MetI-like_sf"/>
</dbReference>
<evidence type="ECO:0000259" key="9">
    <source>
        <dbReference type="PROSITE" id="PS50928"/>
    </source>
</evidence>
<dbReference type="Proteomes" id="UP000324853">
    <property type="component" value="Unassembled WGS sequence"/>
</dbReference>
<evidence type="ECO:0000256" key="7">
    <source>
        <dbReference type="ARBA" id="ARBA00023136"/>
    </source>
</evidence>
<evidence type="ECO:0000256" key="3">
    <source>
        <dbReference type="ARBA" id="ARBA00022448"/>
    </source>
</evidence>
<feature type="transmembrane region" description="Helical" evidence="8">
    <location>
        <begin position="70"/>
        <end position="89"/>
    </location>
</feature>
<evidence type="ECO:0000256" key="2">
    <source>
        <dbReference type="ARBA" id="ARBA00007069"/>
    </source>
</evidence>
<dbReference type="CDD" id="cd06261">
    <property type="entry name" value="TM_PBP2"/>
    <property type="match status" value="1"/>
</dbReference>
<dbReference type="PANTHER" id="PTHR43848:SF2">
    <property type="entry name" value="PUTRESCINE TRANSPORT SYSTEM PERMEASE PROTEIN POTI"/>
    <property type="match status" value="1"/>
</dbReference>
<protein>
    <submittedName>
        <fullName evidence="10">ABC transporter permease subunit</fullName>
    </submittedName>
</protein>
<feature type="transmembrane region" description="Helical" evidence="8">
    <location>
        <begin position="101"/>
        <end position="127"/>
    </location>
</feature>
<dbReference type="PANTHER" id="PTHR43848">
    <property type="entry name" value="PUTRESCINE TRANSPORT SYSTEM PERMEASE PROTEIN POTI"/>
    <property type="match status" value="1"/>
</dbReference>
<evidence type="ECO:0000313" key="11">
    <source>
        <dbReference type="Proteomes" id="UP000324853"/>
    </source>
</evidence>
<dbReference type="Gene3D" id="1.10.3720.10">
    <property type="entry name" value="MetI-like"/>
    <property type="match status" value="1"/>
</dbReference>
<feature type="domain" description="ABC transmembrane type-1" evidence="9">
    <location>
        <begin position="64"/>
        <end position="256"/>
    </location>
</feature>
<dbReference type="PROSITE" id="PS50928">
    <property type="entry name" value="ABC_TM1"/>
    <property type="match status" value="1"/>
</dbReference>
<dbReference type="OrthoDB" id="9782004at2"/>
<evidence type="ECO:0000256" key="8">
    <source>
        <dbReference type="RuleBase" id="RU363032"/>
    </source>
</evidence>
<reference evidence="10 11" key="1">
    <citation type="submission" date="2019-08" db="EMBL/GenBank/DDBJ databases">
        <title>Bradyrhizobium hipponensis sp. nov., a rhizobium isolated from a Lupinus angustifolius root nodule in Tunisia.</title>
        <authorList>
            <person name="Off K."/>
            <person name="Rejili M."/>
            <person name="Mars M."/>
            <person name="Brachmann A."/>
            <person name="Marin M."/>
        </authorList>
    </citation>
    <scope>NUCLEOTIDE SEQUENCE [LARGE SCALE GENOMIC DNA]</scope>
    <source>
        <strain evidence="10 11">CTAW11</strain>
    </source>
</reference>
<dbReference type="GO" id="GO:0005886">
    <property type="term" value="C:plasma membrane"/>
    <property type="evidence" value="ECO:0007669"/>
    <property type="project" value="UniProtKB-SubCell"/>
</dbReference>
<keyword evidence="7 8" id="KW-0472">Membrane</keyword>
<dbReference type="GO" id="GO:0055085">
    <property type="term" value="P:transmembrane transport"/>
    <property type="evidence" value="ECO:0007669"/>
    <property type="project" value="InterPro"/>
</dbReference>
<accession>A0A5S4WAW0</accession>
<keyword evidence="6 8" id="KW-1133">Transmembrane helix</keyword>
<keyword evidence="3 8" id="KW-0813">Transport</keyword>